<protein>
    <submittedName>
        <fullName evidence="1">NADH-ubiquinone oxidoreductase chain 2</fullName>
    </submittedName>
</protein>
<name>A0AAW2JN88_9LAMI</name>
<sequence>MCNDGDSTFILGLAAGLASLPSRLECSLPAEDRNVTVSPEIFIINATFILLIHGVVFSTSKKYDYPPLVSNVGWLGLLSVARLGGQRALGCGGAIIVQLPNLMRHRVWTAGNHSMGGRLILLPPQGWLIVPVQVRRRSVLETAAAARGVNDRTCCNLGITRQLFRSIGIGGHSTILLGGGLFARVTDPAIICIAISSSVDAPEYDPGREEKDFFLRRALSRKAKDAPRQGQTVGKRTGSIEPGWIRAGIVAPSTSVPKGFAHAGGSIPT</sequence>
<proteinExistence type="predicted"/>
<reference evidence="1" key="2">
    <citation type="journal article" date="2024" name="Plant">
        <title>Genomic evolution and insights into agronomic trait innovations of Sesamum species.</title>
        <authorList>
            <person name="Miao H."/>
            <person name="Wang L."/>
            <person name="Qu L."/>
            <person name="Liu H."/>
            <person name="Sun Y."/>
            <person name="Le M."/>
            <person name="Wang Q."/>
            <person name="Wei S."/>
            <person name="Zheng Y."/>
            <person name="Lin W."/>
            <person name="Duan Y."/>
            <person name="Cao H."/>
            <person name="Xiong S."/>
            <person name="Wang X."/>
            <person name="Wei L."/>
            <person name="Li C."/>
            <person name="Ma Q."/>
            <person name="Ju M."/>
            <person name="Zhao R."/>
            <person name="Li G."/>
            <person name="Mu C."/>
            <person name="Tian Q."/>
            <person name="Mei H."/>
            <person name="Zhang T."/>
            <person name="Gao T."/>
            <person name="Zhang H."/>
        </authorList>
    </citation>
    <scope>NUCLEOTIDE SEQUENCE</scope>
    <source>
        <strain evidence="1">KEN8</strain>
    </source>
</reference>
<reference evidence="1" key="1">
    <citation type="submission" date="2020-06" db="EMBL/GenBank/DDBJ databases">
        <authorList>
            <person name="Li T."/>
            <person name="Hu X."/>
            <person name="Zhang T."/>
            <person name="Song X."/>
            <person name="Zhang H."/>
            <person name="Dai N."/>
            <person name="Sheng W."/>
            <person name="Hou X."/>
            <person name="Wei L."/>
        </authorList>
    </citation>
    <scope>NUCLEOTIDE SEQUENCE</scope>
    <source>
        <strain evidence="1">KEN8</strain>
        <tissue evidence="1">Leaf</tissue>
    </source>
</reference>
<evidence type="ECO:0000313" key="1">
    <source>
        <dbReference type="EMBL" id="KAL0295537.1"/>
    </source>
</evidence>
<gene>
    <name evidence="1" type="ORF">Scaly_3100800</name>
</gene>
<dbReference type="EMBL" id="JACGWM010001011">
    <property type="protein sequence ID" value="KAL0295537.1"/>
    <property type="molecule type" value="Genomic_DNA"/>
</dbReference>
<comment type="caution">
    <text evidence="1">The sequence shown here is derived from an EMBL/GenBank/DDBJ whole genome shotgun (WGS) entry which is preliminary data.</text>
</comment>
<dbReference type="AlphaFoldDB" id="A0AAW2JN88"/>
<organism evidence="1">
    <name type="scientific">Sesamum calycinum</name>
    <dbReference type="NCBI Taxonomy" id="2727403"/>
    <lineage>
        <taxon>Eukaryota</taxon>
        <taxon>Viridiplantae</taxon>
        <taxon>Streptophyta</taxon>
        <taxon>Embryophyta</taxon>
        <taxon>Tracheophyta</taxon>
        <taxon>Spermatophyta</taxon>
        <taxon>Magnoliopsida</taxon>
        <taxon>eudicotyledons</taxon>
        <taxon>Gunneridae</taxon>
        <taxon>Pentapetalae</taxon>
        <taxon>asterids</taxon>
        <taxon>lamiids</taxon>
        <taxon>Lamiales</taxon>
        <taxon>Pedaliaceae</taxon>
        <taxon>Sesamum</taxon>
    </lineage>
</organism>
<accession>A0AAW2JN88</accession>